<evidence type="ECO:0000256" key="1">
    <source>
        <dbReference type="ARBA" id="ARBA00005591"/>
    </source>
</evidence>
<evidence type="ECO:0000256" key="5">
    <source>
        <dbReference type="ARBA" id="ARBA00047806"/>
    </source>
</evidence>
<dbReference type="EMBL" id="JAAECE010000003">
    <property type="protein sequence ID" value="KAF1802958.1"/>
    <property type="molecule type" value="Genomic_DNA"/>
</dbReference>
<keyword evidence="3" id="KW-0560">Oxidoreductase</keyword>
<dbReference type="InterPro" id="IPR002569">
    <property type="entry name" value="Met_Sox_Rdtase_MsrA_dom"/>
</dbReference>
<evidence type="ECO:0000313" key="8">
    <source>
        <dbReference type="EMBL" id="KAF1802958.1"/>
    </source>
</evidence>
<comment type="caution">
    <text evidence="8">The sequence shown here is derived from an EMBL/GenBank/DDBJ whole genome shotgun (WGS) entry which is preliminary data.</text>
</comment>
<dbReference type="Pfam" id="PF01625">
    <property type="entry name" value="PMSR"/>
    <property type="match status" value="1"/>
</dbReference>
<comment type="catalytic activity">
    <reaction evidence="5">
        <text>L-methionyl-[protein] + [thioredoxin]-disulfide + H2O = L-methionyl-(S)-S-oxide-[protein] + [thioredoxin]-dithiol</text>
        <dbReference type="Rhea" id="RHEA:14217"/>
        <dbReference type="Rhea" id="RHEA-COMP:10698"/>
        <dbReference type="Rhea" id="RHEA-COMP:10700"/>
        <dbReference type="Rhea" id="RHEA-COMP:12313"/>
        <dbReference type="Rhea" id="RHEA-COMP:12315"/>
        <dbReference type="ChEBI" id="CHEBI:15377"/>
        <dbReference type="ChEBI" id="CHEBI:16044"/>
        <dbReference type="ChEBI" id="CHEBI:29950"/>
        <dbReference type="ChEBI" id="CHEBI:44120"/>
        <dbReference type="ChEBI" id="CHEBI:50058"/>
        <dbReference type="EC" id="1.8.4.11"/>
    </reaction>
</comment>
<comment type="similarity">
    <text evidence="1">Belongs to the MsrA Met sulfoxide reductase family.</text>
</comment>
<dbReference type="AlphaFoldDB" id="A0A8H4BIU4"/>
<name>A0A8H4BIU4_MUCCL</name>
<comment type="catalytic activity">
    <reaction evidence="6">
        <text>[thioredoxin]-disulfide + L-methionine + H2O = L-methionine (S)-S-oxide + [thioredoxin]-dithiol</text>
        <dbReference type="Rhea" id="RHEA:19993"/>
        <dbReference type="Rhea" id="RHEA-COMP:10698"/>
        <dbReference type="Rhea" id="RHEA-COMP:10700"/>
        <dbReference type="ChEBI" id="CHEBI:15377"/>
        <dbReference type="ChEBI" id="CHEBI:29950"/>
        <dbReference type="ChEBI" id="CHEBI:50058"/>
        <dbReference type="ChEBI" id="CHEBI:57844"/>
        <dbReference type="ChEBI" id="CHEBI:58772"/>
        <dbReference type="EC" id="1.8.4.11"/>
    </reaction>
</comment>
<dbReference type="Gene3D" id="3.30.1060.10">
    <property type="entry name" value="Peptide methionine sulphoxide reductase MsrA"/>
    <property type="match status" value="1"/>
</dbReference>
<gene>
    <name evidence="8" type="ORF">FB192DRAFT_1365776</name>
</gene>
<dbReference type="GO" id="GO:0008113">
    <property type="term" value="F:peptide-methionine (S)-S-oxide reductase activity"/>
    <property type="evidence" value="ECO:0007669"/>
    <property type="project" value="UniProtKB-EC"/>
</dbReference>
<dbReference type="EC" id="1.8.4.11" evidence="2"/>
<evidence type="ECO:0000313" key="9">
    <source>
        <dbReference type="Proteomes" id="UP000469890"/>
    </source>
</evidence>
<dbReference type="NCBIfam" id="TIGR00401">
    <property type="entry name" value="msrA"/>
    <property type="match status" value="1"/>
</dbReference>
<dbReference type="PANTHER" id="PTHR43774">
    <property type="entry name" value="PEPTIDE METHIONINE SULFOXIDE REDUCTASE"/>
    <property type="match status" value="1"/>
</dbReference>
<reference evidence="8 9" key="1">
    <citation type="submission" date="2019-09" db="EMBL/GenBank/DDBJ databases">
        <authorList>
            <consortium name="DOE Joint Genome Institute"/>
            <person name="Mondo S.J."/>
            <person name="Navarro-Mendoza M.I."/>
            <person name="Perez-Arques C."/>
            <person name="Panchal S."/>
            <person name="Nicolas F.E."/>
            <person name="Ganguly P."/>
            <person name="Pangilinan J."/>
            <person name="Grigoriev I."/>
            <person name="Heitman J."/>
            <person name="Sanya K."/>
            <person name="Garre V."/>
        </authorList>
    </citation>
    <scope>NUCLEOTIDE SEQUENCE [LARGE SCALE GENOMIC DNA]</scope>
    <source>
        <strain evidence="8 9">MU402</strain>
    </source>
</reference>
<feature type="domain" description="Peptide methionine sulphoxide reductase MsrA" evidence="7">
    <location>
        <begin position="26"/>
        <end position="180"/>
    </location>
</feature>
<dbReference type="PANTHER" id="PTHR43774:SF1">
    <property type="entry name" value="PEPTIDE METHIONINE SULFOXIDE REDUCTASE MSRA 2"/>
    <property type="match status" value="1"/>
</dbReference>
<accession>A0A8H4BIU4</accession>
<dbReference type="SUPFAM" id="SSF55068">
    <property type="entry name" value="Peptide methionine sulfoxide reductase"/>
    <property type="match status" value="1"/>
</dbReference>
<dbReference type="InterPro" id="IPR036509">
    <property type="entry name" value="Met_Sox_Rdtase_MsrA_sf"/>
</dbReference>
<dbReference type="GO" id="GO:0034599">
    <property type="term" value="P:cellular response to oxidative stress"/>
    <property type="evidence" value="ECO:0007669"/>
    <property type="project" value="UniProtKB-ARBA"/>
</dbReference>
<sequence>MAFSSRLSLFTRHLHNSAGINMTTEKATFAAGCFWGVEHLYVKHFKQYDIKTKVGYIGGDTKDPSYRAVCSGSTNHAEALEIDFDPKKVSYETLVEFFYRMHDPTTVNAQGPDRGTQYRSAIFYHSPEQKSIAEKVTAEVQEKHYKGKKIVTEIIPAGIFYDAETYHQKYLDKNPGGYECPTHFLRW</sequence>
<dbReference type="HAMAP" id="MF_01401">
    <property type="entry name" value="MsrA"/>
    <property type="match status" value="1"/>
</dbReference>
<evidence type="ECO:0000256" key="3">
    <source>
        <dbReference type="ARBA" id="ARBA00023002"/>
    </source>
</evidence>
<evidence type="ECO:0000256" key="4">
    <source>
        <dbReference type="ARBA" id="ARBA00030643"/>
    </source>
</evidence>
<protein>
    <recommendedName>
        <fullName evidence="2">peptide-methionine (S)-S-oxide reductase</fullName>
        <ecNumber evidence="2">1.8.4.11</ecNumber>
    </recommendedName>
    <alternativeName>
        <fullName evidence="4">Peptide-methionine (S)-S-oxide reductase</fullName>
    </alternativeName>
</protein>
<organism evidence="8 9">
    <name type="scientific">Mucor circinelloides f. lusitanicus</name>
    <name type="common">Mucor racemosus var. lusitanicus</name>
    <dbReference type="NCBI Taxonomy" id="29924"/>
    <lineage>
        <taxon>Eukaryota</taxon>
        <taxon>Fungi</taxon>
        <taxon>Fungi incertae sedis</taxon>
        <taxon>Mucoromycota</taxon>
        <taxon>Mucoromycotina</taxon>
        <taxon>Mucoromycetes</taxon>
        <taxon>Mucorales</taxon>
        <taxon>Mucorineae</taxon>
        <taxon>Mucoraceae</taxon>
        <taxon>Mucor</taxon>
    </lineage>
</organism>
<evidence type="ECO:0000256" key="6">
    <source>
        <dbReference type="ARBA" id="ARBA00048782"/>
    </source>
</evidence>
<proteinExistence type="inferred from homology"/>
<evidence type="ECO:0000259" key="7">
    <source>
        <dbReference type="Pfam" id="PF01625"/>
    </source>
</evidence>
<dbReference type="Proteomes" id="UP000469890">
    <property type="component" value="Unassembled WGS sequence"/>
</dbReference>
<evidence type="ECO:0000256" key="2">
    <source>
        <dbReference type="ARBA" id="ARBA00012502"/>
    </source>
</evidence>
<dbReference type="FunFam" id="3.30.1060.10:FF:000006">
    <property type="entry name" value="Peptide methionine sulfoxide reductase"/>
    <property type="match status" value="1"/>
</dbReference>